<dbReference type="GO" id="GO:0000297">
    <property type="term" value="F:spermine transmembrane transporter activity"/>
    <property type="evidence" value="ECO:0007669"/>
    <property type="project" value="TreeGrafter"/>
</dbReference>
<evidence type="ECO:0000256" key="1">
    <source>
        <dbReference type="ARBA" id="ARBA00004141"/>
    </source>
</evidence>
<keyword evidence="5" id="KW-0325">Glycoprotein</keyword>
<feature type="transmembrane region" description="Helical" evidence="6">
    <location>
        <begin position="116"/>
        <end position="139"/>
    </location>
</feature>
<dbReference type="GO" id="GO:0005886">
    <property type="term" value="C:plasma membrane"/>
    <property type="evidence" value="ECO:0007669"/>
    <property type="project" value="TreeGrafter"/>
</dbReference>
<comment type="caution">
    <text evidence="8">The sequence shown here is derived from an EMBL/GenBank/DDBJ whole genome shotgun (WGS) entry which is preliminary data.</text>
</comment>
<evidence type="ECO:0000256" key="4">
    <source>
        <dbReference type="ARBA" id="ARBA00023136"/>
    </source>
</evidence>
<keyword evidence="4 6" id="KW-0472">Membrane</keyword>
<feature type="transmembrane region" description="Helical" evidence="6">
    <location>
        <begin position="89"/>
        <end position="110"/>
    </location>
</feature>
<proteinExistence type="predicted"/>
<evidence type="ECO:0000256" key="2">
    <source>
        <dbReference type="ARBA" id="ARBA00022692"/>
    </source>
</evidence>
<dbReference type="OrthoDB" id="3357846at2759"/>
<feature type="transmembrane region" description="Helical" evidence="6">
    <location>
        <begin position="246"/>
        <end position="271"/>
    </location>
</feature>
<dbReference type="GO" id="GO:0140115">
    <property type="term" value="P:export across plasma membrane"/>
    <property type="evidence" value="ECO:0007669"/>
    <property type="project" value="UniProtKB-ARBA"/>
</dbReference>
<dbReference type="InterPro" id="IPR036259">
    <property type="entry name" value="MFS_trans_sf"/>
</dbReference>
<keyword evidence="2 6" id="KW-0812">Transmembrane</keyword>
<evidence type="ECO:0000256" key="5">
    <source>
        <dbReference type="ARBA" id="ARBA00023180"/>
    </source>
</evidence>
<dbReference type="PROSITE" id="PS00216">
    <property type="entry name" value="SUGAR_TRANSPORT_1"/>
    <property type="match status" value="1"/>
</dbReference>
<dbReference type="AlphaFoldDB" id="A0A8H4JTD0"/>
<feature type="transmembrane region" description="Helical" evidence="6">
    <location>
        <begin position="355"/>
        <end position="381"/>
    </location>
</feature>
<sequence>MHATVEEITDHPRSWSESKKLFTVFGGIVASFTAVFGTSVYVASIPGIVKEFAVSETLAISLVSIYSLGQVIGPAITSASSELFGRRRVLQLSILTALIFTIGSASAQTFRSLAVLRFLASVAVSPCASFALGVINDVWDVESSTMGTAMVLIAAMASIVPAALGMVCGAPLVVATSDWRWTFWLTAIFLGVAFIAVIPMPESFGPQIARQKARRLKKDAPDRGDWKQLVWTLLARPVYMLFVEPVIFPTALVSAIAQGVVFCLYAAYPLILSTAYSFNLTQIGLSFLPMFVGNVLAIPILGLIDRLPFIRTHFSASNGVDSTLLPERRLSGAVLGGVMMPISLFWLGWTARRDIHWIVPLLSGLLFGMSYTLILISYAIYKNDIYGAKYGSSAFAAEVMIRYVLSAPVPLFTVQMIKRIGFNWSMSLVGFICVALVPIPWIFIYYGARLRRKSRFV</sequence>
<feature type="transmembrane region" description="Helical" evidence="6">
    <location>
        <begin position="393"/>
        <end position="412"/>
    </location>
</feature>
<dbReference type="Gene3D" id="1.20.1250.20">
    <property type="entry name" value="MFS general substrate transporter like domains"/>
    <property type="match status" value="1"/>
</dbReference>
<evidence type="ECO:0000313" key="9">
    <source>
        <dbReference type="Proteomes" id="UP000605986"/>
    </source>
</evidence>
<feature type="transmembrane region" description="Helical" evidence="6">
    <location>
        <begin position="424"/>
        <end position="446"/>
    </location>
</feature>
<dbReference type="InterPro" id="IPR011701">
    <property type="entry name" value="MFS"/>
</dbReference>
<comment type="subcellular location">
    <subcellularLocation>
        <location evidence="1">Membrane</location>
        <topology evidence="1">Multi-pass membrane protein</topology>
    </subcellularLocation>
</comment>
<protein>
    <submittedName>
        <fullName evidence="8">MFS general substrate transporter</fullName>
    </submittedName>
</protein>
<evidence type="ECO:0000313" key="8">
    <source>
        <dbReference type="EMBL" id="KAF4436463.1"/>
    </source>
</evidence>
<evidence type="ECO:0000259" key="7">
    <source>
        <dbReference type="PROSITE" id="PS50850"/>
    </source>
</evidence>
<dbReference type="SUPFAM" id="SSF103473">
    <property type="entry name" value="MFS general substrate transporter"/>
    <property type="match status" value="1"/>
</dbReference>
<gene>
    <name evidence="8" type="ORF">F53441_13253</name>
</gene>
<feature type="transmembrane region" description="Helical" evidence="6">
    <location>
        <begin position="330"/>
        <end position="349"/>
    </location>
</feature>
<reference evidence="8" key="1">
    <citation type="submission" date="2020-01" db="EMBL/GenBank/DDBJ databases">
        <title>Identification and distribution of gene clusters putatively required for synthesis of sphingolipid metabolism inhibitors in phylogenetically diverse species of the filamentous fungus Fusarium.</title>
        <authorList>
            <person name="Kim H.-S."/>
            <person name="Busman M."/>
            <person name="Brown D.W."/>
            <person name="Divon H."/>
            <person name="Uhlig S."/>
            <person name="Proctor R.H."/>
        </authorList>
    </citation>
    <scope>NUCLEOTIDE SEQUENCE</scope>
    <source>
        <strain evidence="8">NRRL 53441</strain>
    </source>
</reference>
<feature type="transmembrane region" description="Helical" evidence="6">
    <location>
        <begin position="181"/>
        <end position="200"/>
    </location>
</feature>
<feature type="transmembrane region" description="Helical" evidence="6">
    <location>
        <begin position="283"/>
        <end position="304"/>
    </location>
</feature>
<dbReference type="InterPro" id="IPR005829">
    <property type="entry name" value="Sugar_transporter_CS"/>
</dbReference>
<dbReference type="InterPro" id="IPR020846">
    <property type="entry name" value="MFS_dom"/>
</dbReference>
<feature type="domain" description="Major facilitator superfamily (MFS) profile" evidence="7">
    <location>
        <begin position="23"/>
        <end position="452"/>
    </location>
</feature>
<dbReference type="EMBL" id="JAADJG010000802">
    <property type="protein sequence ID" value="KAF4436463.1"/>
    <property type="molecule type" value="Genomic_DNA"/>
</dbReference>
<evidence type="ECO:0000256" key="3">
    <source>
        <dbReference type="ARBA" id="ARBA00022989"/>
    </source>
</evidence>
<evidence type="ECO:0000256" key="6">
    <source>
        <dbReference type="SAM" id="Phobius"/>
    </source>
</evidence>
<feature type="transmembrane region" description="Helical" evidence="6">
    <location>
        <begin position="151"/>
        <end position="175"/>
    </location>
</feature>
<accession>A0A8H4JTD0</accession>
<dbReference type="GO" id="GO:0015606">
    <property type="term" value="F:spermidine transmembrane transporter activity"/>
    <property type="evidence" value="ECO:0007669"/>
    <property type="project" value="TreeGrafter"/>
</dbReference>
<organism evidence="8 9">
    <name type="scientific">Fusarium austroafricanum</name>
    <dbReference type="NCBI Taxonomy" id="2364996"/>
    <lineage>
        <taxon>Eukaryota</taxon>
        <taxon>Fungi</taxon>
        <taxon>Dikarya</taxon>
        <taxon>Ascomycota</taxon>
        <taxon>Pezizomycotina</taxon>
        <taxon>Sordariomycetes</taxon>
        <taxon>Hypocreomycetidae</taxon>
        <taxon>Hypocreales</taxon>
        <taxon>Nectriaceae</taxon>
        <taxon>Fusarium</taxon>
        <taxon>Fusarium concolor species complex</taxon>
    </lineage>
</organism>
<dbReference type="PROSITE" id="PS50850">
    <property type="entry name" value="MFS"/>
    <property type="match status" value="1"/>
</dbReference>
<dbReference type="PANTHER" id="PTHR23502">
    <property type="entry name" value="MAJOR FACILITATOR SUPERFAMILY"/>
    <property type="match status" value="1"/>
</dbReference>
<dbReference type="Pfam" id="PF07690">
    <property type="entry name" value="MFS_1"/>
    <property type="match status" value="1"/>
</dbReference>
<feature type="transmembrane region" description="Helical" evidence="6">
    <location>
        <begin position="57"/>
        <end position="77"/>
    </location>
</feature>
<name>A0A8H4JTD0_9HYPO</name>
<keyword evidence="3 6" id="KW-1133">Transmembrane helix</keyword>
<dbReference type="PANTHER" id="PTHR23502:SF182">
    <property type="entry name" value="POLYAMINE TRANSPORTER, PUTATIVE-RELATED"/>
    <property type="match status" value="1"/>
</dbReference>
<dbReference type="Proteomes" id="UP000605986">
    <property type="component" value="Unassembled WGS sequence"/>
</dbReference>
<feature type="transmembrane region" description="Helical" evidence="6">
    <location>
        <begin position="21"/>
        <end position="45"/>
    </location>
</feature>
<keyword evidence="9" id="KW-1185">Reference proteome</keyword>
<dbReference type="GO" id="GO:0042908">
    <property type="term" value="P:xenobiotic transport"/>
    <property type="evidence" value="ECO:0007669"/>
    <property type="project" value="UniProtKB-ARBA"/>
</dbReference>